<reference evidence="2 3" key="1">
    <citation type="journal article" date="2011" name="Front. Microbiol.">
        <title>Genomic signatures of strain selection and enhancement in Bacillus atrophaeus var. globigii, a historical biowarfare simulant.</title>
        <authorList>
            <person name="Gibbons H.S."/>
            <person name="Broomall S.M."/>
            <person name="McNew L.A."/>
            <person name="Daligault H."/>
            <person name="Chapman C."/>
            <person name="Bruce D."/>
            <person name="Karavis M."/>
            <person name="Krepps M."/>
            <person name="McGregor P.A."/>
            <person name="Hong C."/>
            <person name="Park K.H."/>
            <person name="Akmal A."/>
            <person name="Feldman A."/>
            <person name="Lin J.S."/>
            <person name="Chang W.E."/>
            <person name="Higgs B.W."/>
            <person name="Demirev P."/>
            <person name="Lindquist J."/>
            <person name="Liem A."/>
            <person name="Fochler E."/>
            <person name="Read T.D."/>
            <person name="Tapia R."/>
            <person name="Johnson S."/>
            <person name="Bishop-Lilly K.A."/>
            <person name="Detter C."/>
            <person name="Han C."/>
            <person name="Sozhamannan S."/>
            <person name="Rosenzweig C.N."/>
            <person name="Skowronski E.W."/>
        </authorList>
    </citation>
    <scope>NUCLEOTIDE SEQUENCE [LARGE SCALE GENOMIC DNA]</scope>
    <source>
        <strain evidence="2 3">MLST1</strain>
    </source>
</reference>
<feature type="transmembrane region" description="Helical" evidence="1">
    <location>
        <begin position="7"/>
        <end position="29"/>
    </location>
</feature>
<name>A0A432W5Y6_9GAMM</name>
<dbReference type="RefSeq" id="WP_126802153.1">
    <property type="nucleotide sequence ID" value="NZ_PIPL01000001.1"/>
</dbReference>
<keyword evidence="1" id="KW-0472">Membrane</keyword>
<gene>
    <name evidence="2" type="ORF">CWE09_01570</name>
</gene>
<evidence type="ECO:0000313" key="2">
    <source>
        <dbReference type="EMBL" id="RUO25452.1"/>
    </source>
</evidence>
<comment type="caution">
    <text evidence="2">The sequence shown here is derived from an EMBL/GenBank/DDBJ whole genome shotgun (WGS) entry which is preliminary data.</text>
</comment>
<dbReference type="Proteomes" id="UP000288293">
    <property type="component" value="Unassembled WGS sequence"/>
</dbReference>
<dbReference type="AlphaFoldDB" id="A0A432W5Y6"/>
<dbReference type="EMBL" id="PIPL01000001">
    <property type="protein sequence ID" value="RUO25452.1"/>
    <property type="molecule type" value="Genomic_DNA"/>
</dbReference>
<keyword evidence="3" id="KW-1185">Reference proteome</keyword>
<accession>A0A432W5Y6</accession>
<protein>
    <submittedName>
        <fullName evidence="2">Uncharacterized protein</fullName>
    </submittedName>
</protein>
<keyword evidence="1" id="KW-0812">Transmembrane</keyword>
<proteinExistence type="predicted"/>
<evidence type="ECO:0000313" key="3">
    <source>
        <dbReference type="Proteomes" id="UP000288293"/>
    </source>
</evidence>
<keyword evidence="1" id="KW-1133">Transmembrane helix</keyword>
<organism evidence="2 3">
    <name type="scientific">Aliidiomarina minuta</name>
    <dbReference type="NCBI Taxonomy" id="880057"/>
    <lineage>
        <taxon>Bacteria</taxon>
        <taxon>Pseudomonadati</taxon>
        <taxon>Pseudomonadota</taxon>
        <taxon>Gammaproteobacteria</taxon>
        <taxon>Alteromonadales</taxon>
        <taxon>Idiomarinaceae</taxon>
        <taxon>Aliidiomarina</taxon>
    </lineage>
</organism>
<evidence type="ECO:0000256" key="1">
    <source>
        <dbReference type="SAM" id="Phobius"/>
    </source>
</evidence>
<feature type="transmembrane region" description="Helical" evidence="1">
    <location>
        <begin position="41"/>
        <end position="63"/>
    </location>
</feature>
<sequence>MNISNIPLGYAILPLAFALPLILSGLLSALGKSDKYSFNPFLLLGFSVLLPPIGWIIFLRHLYRILRLPKEEKEE</sequence>